<feature type="non-terminal residue" evidence="1">
    <location>
        <position position="29"/>
    </location>
</feature>
<dbReference type="EMBL" id="LAZR01070394">
    <property type="protein sequence ID" value="KKK41521.1"/>
    <property type="molecule type" value="Genomic_DNA"/>
</dbReference>
<proteinExistence type="predicted"/>
<organism evidence="1">
    <name type="scientific">marine sediment metagenome</name>
    <dbReference type="NCBI Taxonomy" id="412755"/>
    <lineage>
        <taxon>unclassified sequences</taxon>
        <taxon>metagenomes</taxon>
        <taxon>ecological metagenomes</taxon>
    </lineage>
</organism>
<protein>
    <submittedName>
        <fullName evidence="1">Uncharacterized protein</fullName>
    </submittedName>
</protein>
<gene>
    <name evidence="1" type="ORF">LCGC14_2682040</name>
</gene>
<accession>A0A0F8XZG4</accession>
<dbReference type="AlphaFoldDB" id="A0A0F8XZG4"/>
<name>A0A0F8XZG4_9ZZZZ</name>
<sequence length="29" mass="3477">MGHKMQLKKLIIESNIPEKEFIESLFNMK</sequence>
<reference evidence="1" key="1">
    <citation type="journal article" date="2015" name="Nature">
        <title>Complex archaea that bridge the gap between prokaryotes and eukaryotes.</title>
        <authorList>
            <person name="Spang A."/>
            <person name="Saw J.H."/>
            <person name="Jorgensen S.L."/>
            <person name="Zaremba-Niedzwiedzka K."/>
            <person name="Martijn J."/>
            <person name="Lind A.E."/>
            <person name="van Eijk R."/>
            <person name="Schleper C."/>
            <person name="Guy L."/>
            <person name="Ettema T.J."/>
        </authorList>
    </citation>
    <scope>NUCLEOTIDE SEQUENCE</scope>
</reference>
<evidence type="ECO:0000313" key="1">
    <source>
        <dbReference type="EMBL" id="KKK41521.1"/>
    </source>
</evidence>
<comment type="caution">
    <text evidence="1">The sequence shown here is derived from an EMBL/GenBank/DDBJ whole genome shotgun (WGS) entry which is preliminary data.</text>
</comment>